<sequence>MTALVCDESEKIYVWLLKSLLEAMKGKAPISVITYGPLSMKNAIENFFRNAHHCLCSWYHIHNATSNVGNPRFTSQFKKCMLGDYDKVWFNKCVRLH</sequence>
<protein>
    <recommendedName>
        <fullName evidence="1">MULE transposase domain-containing protein</fullName>
    </recommendedName>
</protein>
<dbReference type="AlphaFoldDB" id="A0A444YBA2"/>
<evidence type="ECO:0000313" key="3">
    <source>
        <dbReference type="Proteomes" id="UP000289738"/>
    </source>
</evidence>
<dbReference type="Proteomes" id="UP000289738">
    <property type="component" value="Chromosome B07"/>
</dbReference>
<dbReference type="PANTHER" id="PTHR47718">
    <property type="entry name" value="OS01G0519700 PROTEIN"/>
    <property type="match status" value="1"/>
</dbReference>
<dbReference type="EMBL" id="SDMP01000017">
    <property type="protein sequence ID" value="RYQ99222.1"/>
    <property type="molecule type" value="Genomic_DNA"/>
</dbReference>
<dbReference type="Pfam" id="PF10551">
    <property type="entry name" value="MULE"/>
    <property type="match status" value="1"/>
</dbReference>
<keyword evidence="3" id="KW-1185">Reference proteome</keyword>
<feature type="domain" description="MULE transposase" evidence="1">
    <location>
        <begin position="3"/>
        <end position="61"/>
    </location>
</feature>
<evidence type="ECO:0000259" key="1">
    <source>
        <dbReference type="Pfam" id="PF10551"/>
    </source>
</evidence>
<accession>A0A444YBA2</accession>
<dbReference type="InterPro" id="IPR018289">
    <property type="entry name" value="MULE_transposase_dom"/>
</dbReference>
<reference evidence="2 3" key="1">
    <citation type="submission" date="2019-01" db="EMBL/GenBank/DDBJ databases">
        <title>Sequencing of cultivated peanut Arachis hypogaea provides insights into genome evolution and oil improvement.</title>
        <authorList>
            <person name="Chen X."/>
        </authorList>
    </citation>
    <scope>NUCLEOTIDE SEQUENCE [LARGE SCALE GENOMIC DNA]</scope>
    <source>
        <strain evidence="3">cv. Fuhuasheng</strain>
        <tissue evidence="2">Leaves</tissue>
    </source>
</reference>
<gene>
    <name evidence="2" type="ORF">Ahy_B07g087124</name>
</gene>
<evidence type="ECO:0000313" key="2">
    <source>
        <dbReference type="EMBL" id="RYQ99222.1"/>
    </source>
</evidence>
<name>A0A444YBA2_ARAHY</name>
<organism evidence="2 3">
    <name type="scientific">Arachis hypogaea</name>
    <name type="common">Peanut</name>
    <dbReference type="NCBI Taxonomy" id="3818"/>
    <lineage>
        <taxon>Eukaryota</taxon>
        <taxon>Viridiplantae</taxon>
        <taxon>Streptophyta</taxon>
        <taxon>Embryophyta</taxon>
        <taxon>Tracheophyta</taxon>
        <taxon>Spermatophyta</taxon>
        <taxon>Magnoliopsida</taxon>
        <taxon>eudicotyledons</taxon>
        <taxon>Gunneridae</taxon>
        <taxon>Pentapetalae</taxon>
        <taxon>rosids</taxon>
        <taxon>fabids</taxon>
        <taxon>Fabales</taxon>
        <taxon>Fabaceae</taxon>
        <taxon>Papilionoideae</taxon>
        <taxon>50 kb inversion clade</taxon>
        <taxon>dalbergioids sensu lato</taxon>
        <taxon>Dalbergieae</taxon>
        <taxon>Pterocarpus clade</taxon>
        <taxon>Arachis</taxon>
    </lineage>
</organism>
<comment type="caution">
    <text evidence="2">The sequence shown here is derived from an EMBL/GenBank/DDBJ whole genome shotgun (WGS) entry which is preliminary data.</text>
</comment>
<proteinExistence type="predicted"/>